<evidence type="ECO:0000256" key="1">
    <source>
        <dbReference type="SAM" id="SignalP"/>
    </source>
</evidence>
<protein>
    <submittedName>
        <fullName evidence="3">Uncharacterized protein</fullName>
    </submittedName>
</protein>
<dbReference type="AlphaFoldDB" id="A0A0V1F331"/>
<accession>A0A0V1F331</accession>
<comment type="caution">
    <text evidence="3">The sequence shown here is derived from an EMBL/GenBank/DDBJ whole genome shotgun (WGS) entry which is preliminary data.</text>
</comment>
<dbReference type="EMBL" id="JYDU01000471">
    <property type="protein sequence ID" value="KRX86111.1"/>
    <property type="molecule type" value="Genomic_DNA"/>
</dbReference>
<evidence type="ECO:0000313" key="5">
    <source>
        <dbReference type="Proteomes" id="UP000054995"/>
    </source>
</evidence>
<feature type="signal peptide" evidence="1">
    <location>
        <begin position="1"/>
        <end position="17"/>
    </location>
</feature>
<evidence type="ECO:0000313" key="3">
    <source>
        <dbReference type="EMBL" id="KRY80423.1"/>
    </source>
</evidence>
<evidence type="ECO:0000313" key="2">
    <source>
        <dbReference type="EMBL" id="KRX86111.1"/>
    </source>
</evidence>
<dbReference type="EMBL" id="JYDT01000519">
    <property type="protein sequence ID" value="KRY80423.1"/>
    <property type="molecule type" value="Genomic_DNA"/>
</dbReference>
<keyword evidence="1" id="KW-0732">Signal</keyword>
<evidence type="ECO:0000313" key="4">
    <source>
        <dbReference type="Proteomes" id="UP000054815"/>
    </source>
</evidence>
<dbReference type="Proteomes" id="UP000054995">
    <property type="component" value="Unassembled WGS sequence"/>
</dbReference>
<sequence length="43" mass="4803">MVFVCAAALVILSSGEGNFQPLHTTNEPTMHQMNVTCNYRWSC</sequence>
<dbReference type="Proteomes" id="UP000054815">
    <property type="component" value="Unassembled WGS sequence"/>
</dbReference>
<gene>
    <name evidence="3" type="ORF">T4D_14592</name>
    <name evidence="2" type="ORF">T4E_6745</name>
</gene>
<proteinExistence type="predicted"/>
<keyword evidence="5" id="KW-1185">Reference proteome</keyword>
<reference evidence="4 5" key="1">
    <citation type="submission" date="2015-01" db="EMBL/GenBank/DDBJ databases">
        <title>Evolution of Trichinella species and genotypes.</title>
        <authorList>
            <person name="Korhonen P.K."/>
            <person name="Edoardo P."/>
            <person name="Giuseppe L.R."/>
            <person name="Gasser R.B."/>
        </authorList>
    </citation>
    <scope>NUCLEOTIDE SEQUENCE [LARGE SCALE GENOMIC DNA]</scope>
    <source>
        <strain evidence="2">ISS141</strain>
        <strain evidence="3">ISS470</strain>
    </source>
</reference>
<feature type="chain" id="PRO_5007438393" evidence="1">
    <location>
        <begin position="18"/>
        <end position="43"/>
    </location>
</feature>
<name>A0A0V1F331_TRIPS</name>
<organism evidence="3 5">
    <name type="scientific">Trichinella pseudospiralis</name>
    <name type="common">Parasitic roundworm</name>
    <dbReference type="NCBI Taxonomy" id="6337"/>
    <lineage>
        <taxon>Eukaryota</taxon>
        <taxon>Metazoa</taxon>
        <taxon>Ecdysozoa</taxon>
        <taxon>Nematoda</taxon>
        <taxon>Enoplea</taxon>
        <taxon>Dorylaimia</taxon>
        <taxon>Trichinellida</taxon>
        <taxon>Trichinellidae</taxon>
        <taxon>Trichinella</taxon>
    </lineage>
</organism>